<dbReference type="InterPro" id="IPR057326">
    <property type="entry name" value="KR_dom"/>
</dbReference>
<evidence type="ECO:0000259" key="3">
    <source>
        <dbReference type="SMART" id="SM00822"/>
    </source>
</evidence>
<accession>A0A918NV51</accession>
<evidence type="ECO:0000313" key="4">
    <source>
        <dbReference type="EMBL" id="GGX97233.1"/>
    </source>
</evidence>
<dbReference type="SUPFAM" id="SSF51735">
    <property type="entry name" value="NAD(P)-binding Rossmann-fold domains"/>
    <property type="match status" value="1"/>
</dbReference>
<dbReference type="PANTHER" id="PTHR48107">
    <property type="entry name" value="NADPH-DEPENDENT ALDEHYDE REDUCTASE-LIKE PROTEIN, CHLOROPLASTIC-RELATED"/>
    <property type="match status" value="1"/>
</dbReference>
<dbReference type="PRINTS" id="PR00080">
    <property type="entry name" value="SDRFAMILY"/>
</dbReference>
<dbReference type="Proteomes" id="UP000619244">
    <property type="component" value="Unassembled WGS sequence"/>
</dbReference>
<dbReference type="Pfam" id="PF13561">
    <property type="entry name" value="adh_short_C2"/>
    <property type="match status" value="1"/>
</dbReference>
<sequence length="249" mass="24930">MVDLNGRVALVTGGGKGIGRGIASALAAGGAAVVVNYAADRSSAEATVAGIVGNGGKAVAVAGDVGSPDDVERVFQRANAAFGPVDTLVNNAGVYSFQPLEDITPGEFDRQYRTNVLGVFLTCQAFVKQVPEDGGSIVNISTSDISANSPGSALYTSTKGAVTQLTRVLANELGARNIRVNAVAAGATDTEGSRAAGLVNDESVAGVSRITPLGRLGQPDDIGSAVALLASPDAAWITGDVIFASGGLR</sequence>
<protein>
    <submittedName>
        <fullName evidence="4">Oxidoreductase</fullName>
    </submittedName>
</protein>
<evidence type="ECO:0000313" key="5">
    <source>
        <dbReference type="Proteomes" id="UP000619244"/>
    </source>
</evidence>
<evidence type="ECO:0000256" key="2">
    <source>
        <dbReference type="ARBA" id="ARBA00023002"/>
    </source>
</evidence>
<comment type="similarity">
    <text evidence="1">Belongs to the short-chain dehydrogenases/reductases (SDR) family.</text>
</comment>
<keyword evidence="2" id="KW-0560">Oxidoreductase</keyword>
<dbReference type="PANTHER" id="PTHR48107:SF7">
    <property type="entry name" value="RE15974P"/>
    <property type="match status" value="1"/>
</dbReference>
<dbReference type="NCBIfam" id="NF005559">
    <property type="entry name" value="PRK07231.1"/>
    <property type="match status" value="1"/>
</dbReference>
<reference evidence="4" key="2">
    <citation type="submission" date="2020-09" db="EMBL/GenBank/DDBJ databases">
        <authorList>
            <person name="Sun Q."/>
            <person name="Ohkuma M."/>
        </authorList>
    </citation>
    <scope>NUCLEOTIDE SEQUENCE</scope>
    <source>
        <strain evidence="4">JCM 4790</strain>
    </source>
</reference>
<dbReference type="InterPro" id="IPR002347">
    <property type="entry name" value="SDR_fam"/>
</dbReference>
<feature type="domain" description="Ketoreductase" evidence="3">
    <location>
        <begin position="7"/>
        <end position="207"/>
    </location>
</feature>
<dbReference type="EMBL" id="BMVU01000037">
    <property type="protein sequence ID" value="GGX97233.1"/>
    <property type="molecule type" value="Genomic_DNA"/>
</dbReference>
<dbReference type="AlphaFoldDB" id="A0A918NV51"/>
<dbReference type="FunFam" id="3.40.50.720:FF:000084">
    <property type="entry name" value="Short-chain dehydrogenase reductase"/>
    <property type="match status" value="1"/>
</dbReference>
<name>A0A918NV51_9ACTN</name>
<reference evidence="4" key="1">
    <citation type="journal article" date="2014" name="Int. J. Syst. Evol. Microbiol.">
        <title>Complete genome sequence of Corynebacterium casei LMG S-19264T (=DSM 44701T), isolated from a smear-ripened cheese.</title>
        <authorList>
            <consortium name="US DOE Joint Genome Institute (JGI-PGF)"/>
            <person name="Walter F."/>
            <person name="Albersmeier A."/>
            <person name="Kalinowski J."/>
            <person name="Ruckert C."/>
        </authorList>
    </citation>
    <scope>NUCLEOTIDE SEQUENCE</scope>
    <source>
        <strain evidence="4">JCM 4790</strain>
    </source>
</reference>
<dbReference type="Gene3D" id="3.40.50.720">
    <property type="entry name" value="NAD(P)-binding Rossmann-like Domain"/>
    <property type="match status" value="1"/>
</dbReference>
<comment type="caution">
    <text evidence="4">The sequence shown here is derived from an EMBL/GenBank/DDBJ whole genome shotgun (WGS) entry which is preliminary data.</text>
</comment>
<dbReference type="GO" id="GO:0016614">
    <property type="term" value="F:oxidoreductase activity, acting on CH-OH group of donors"/>
    <property type="evidence" value="ECO:0007669"/>
    <property type="project" value="UniProtKB-ARBA"/>
</dbReference>
<organism evidence="4 5">
    <name type="scientific">Streptomyces minutiscleroticus</name>
    <dbReference type="NCBI Taxonomy" id="68238"/>
    <lineage>
        <taxon>Bacteria</taxon>
        <taxon>Bacillati</taxon>
        <taxon>Actinomycetota</taxon>
        <taxon>Actinomycetes</taxon>
        <taxon>Kitasatosporales</taxon>
        <taxon>Streptomycetaceae</taxon>
        <taxon>Streptomyces</taxon>
    </lineage>
</organism>
<dbReference type="InterPro" id="IPR036291">
    <property type="entry name" value="NAD(P)-bd_dom_sf"/>
</dbReference>
<proteinExistence type="inferred from homology"/>
<dbReference type="PRINTS" id="PR00081">
    <property type="entry name" value="GDHRDH"/>
</dbReference>
<evidence type="ECO:0000256" key="1">
    <source>
        <dbReference type="ARBA" id="ARBA00006484"/>
    </source>
</evidence>
<dbReference type="SMART" id="SM00822">
    <property type="entry name" value="PKS_KR"/>
    <property type="match status" value="1"/>
</dbReference>
<keyword evidence="5" id="KW-1185">Reference proteome</keyword>
<dbReference type="RefSeq" id="WP_190193352.1">
    <property type="nucleotide sequence ID" value="NZ_BMVU01000037.1"/>
</dbReference>
<gene>
    <name evidence="4" type="ORF">GCM10010358_58810</name>
</gene>